<evidence type="ECO:0000256" key="6">
    <source>
        <dbReference type="ARBA" id="ARBA00023136"/>
    </source>
</evidence>
<dbReference type="PANTHER" id="PTHR32243:SF18">
    <property type="entry name" value="INNER MEMBRANE ABC TRANSPORTER PERMEASE PROTEIN YCJP"/>
    <property type="match status" value="1"/>
</dbReference>
<keyword evidence="5 7" id="KW-1133">Transmembrane helix</keyword>
<dbReference type="CDD" id="cd06261">
    <property type="entry name" value="TM_PBP2"/>
    <property type="match status" value="1"/>
</dbReference>
<protein>
    <recommendedName>
        <fullName evidence="8">ABC transmembrane type-1 domain-containing protein</fullName>
    </recommendedName>
</protein>
<gene>
    <name evidence="9" type="ORF">DRJ00_08335</name>
</gene>
<dbReference type="InterPro" id="IPR035906">
    <property type="entry name" value="MetI-like_sf"/>
</dbReference>
<comment type="caution">
    <text evidence="9">The sequence shown here is derived from an EMBL/GenBank/DDBJ whole genome shotgun (WGS) entry which is preliminary data.</text>
</comment>
<dbReference type="PROSITE" id="PS50928">
    <property type="entry name" value="ABC_TM1"/>
    <property type="match status" value="1"/>
</dbReference>
<dbReference type="GO" id="GO:0005886">
    <property type="term" value="C:plasma membrane"/>
    <property type="evidence" value="ECO:0007669"/>
    <property type="project" value="UniProtKB-SubCell"/>
</dbReference>
<name>A0A497E1M7_UNCAE</name>
<dbReference type="InterPro" id="IPR000515">
    <property type="entry name" value="MetI-like"/>
</dbReference>
<evidence type="ECO:0000256" key="1">
    <source>
        <dbReference type="ARBA" id="ARBA00004651"/>
    </source>
</evidence>
<dbReference type="Gene3D" id="1.10.3720.10">
    <property type="entry name" value="MetI-like"/>
    <property type="match status" value="1"/>
</dbReference>
<evidence type="ECO:0000313" key="10">
    <source>
        <dbReference type="Proteomes" id="UP000279422"/>
    </source>
</evidence>
<evidence type="ECO:0000256" key="3">
    <source>
        <dbReference type="ARBA" id="ARBA00022475"/>
    </source>
</evidence>
<feature type="transmembrane region" description="Helical" evidence="7">
    <location>
        <begin position="16"/>
        <end position="37"/>
    </location>
</feature>
<feature type="transmembrane region" description="Helical" evidence="7">
    <location>
        <begin position="81"/>
        <end position="100"/>
    </location>
</feature>
<comment type="similarity">
    <text evidence="7">Belongs to the binding-protein-dependent transport system permease family.</text>
</comment>
<dbReference type="InterPro" id="IPR050901">
    <property type="entry name" value="BP-dep_ABC_trans_perm"/>
</dbReference>
<evidence type="ECO:0000256" key="4">
    <source>
        <dbReference type="ARBA" id="ARBA00022692"/>
    </source>
</evidence>
<keyword evidence="6 7" id="KW-0472">Membrane</keyword>
<dbReference type="EMBL" id="QMPZ01000176">
    <property type="protein sequence ID" value="RLE07330.1"/>
    <property type="molecule type" value="Genomic_DNA"/>
</dbReference>
<evidence type="ECO:0000259" key="8">
    <source>
        <dbReference type="PROSITE" id="PS50928"/>
    </source>
</evidence>
<evidence type="ECO:0000256" key="5">
    <source>
        <dbReference type="ARBA" id="ARBA00022989"/>
    </source>
</evidence>
<evidence type="ECO:0000256" key="7">
    <source>
        <dbReference type="RuleBase" id="RU363032"/>
    </source>
</evidence>
<dbReference type="PANTHER" id="PTHR32243">
    <property type="entry name" value="MALTOSE TRANSPORT SYSTEM PERMEASE-RELATED"/>
    <property type="match status" value="1"/>
</dbReference>
<feature type="transmembrane region" description="Helical" evidence="7">
    <location>
        <begin position="112"/>
        <end position="135"/>
    </location>
</feature>
<feature type="domain" description="ABC transmembrane type-1" evidence="8">
    <location>
        <begin position="77"/>
        <end position="195"/>
    </location>
</feature>
<dbReference type="AlphaFoldDB" id="A0A497E1M7"/>
<keyword evidence="2 7" id="KW-0813">Transport</keyword>
<dbReference type="Proteomes" id="UP000279422">
    <property type="component" value="Unassembled WGS sequence"/>
</dbReference>
<sequence>MELASKKRKRMGKTTFICSSLLVLAALFYLSPFYWMISTAFKVQEDIISSPVHLVPPRLTLFHMLNVFTEYGGLKSLLDSLIIASIVTAICIIVGSFAAYSLARFRTGGKNLAFWILSNRMLPPMAFVLPFFILFKNWGLIDTHRGLILAYLTFDLPFATWILRSFFYKIPVELDESAMIDGASYITILFRIIIP</sequence>
<reference evidence="9 10" key="1">
    <citation type="submission" date="2018-06" db="EMBL/GenBank/DDBJ databases">
        <title>Extensive metabolic versatility and redundancy in microbially diverse, dynamic hydrothermal sediments.</title>
        <authorList>
            <person name="Dombrowski N."/>
            <person name="Teske A."/>
            <person name="Baker B.J."/>
        </authorList>
    </citation>
    <scope>NUCLEOTIDE SEQUENCE [LARGE SCALE GENOMIC DNA]</scope>
    <source>
        <strain evidence="9">B47_G16</strain>
    </source>
</reference>
<dbReference type="SUPFAM" id="SSF161098">
    <property type="entry name" value="MetI-like"/>
    <property type="match status" value="1"/>
</dbReference>
<dbReference type="Pfam" id="PF00528">
    <property type="entry name" value="BPD_transp_1"/>
    <property type="match status" value="1"/>
</dbReference>
<keyword evidence="3" id="KW-1003">Cell membrane</keyword>
<accession>A0A497E1M7</accession>
<evidence type="ECO:0000256" key="2">
    <source>
        <dbReference type="ARBA" id="ARBA00022448"/>
    </source>
</evidence>
<proteinExistence type="inferred from homology"/>
<evidence type="ECO:0000313" key="9">
    <source>
        <dbReference type="EMBL" id="RLE07330.1"/>
    </source>
</evidence>
<feature type="transmembrane region" description="Helical" evidence="7">
    <location>
        <begin position="147"/>
        <end position="166"/>
    </location>
</feature>
<comment type="subcellular location">
    <subcellularLocation>
        <location evidence="1 7">Cell membrane</location>
        <topology evidence="1 7">Multi-pass membrane protein</topology>
    </subcellularLocation>
</comment>
<keyword evidence="4 7" id="KW-0812">Transmembrane</keyword>
<organism evidence="9 10">
    <name type="scientific">Aerophobetes bacterium</name>
    <dbReference type="NCBI Taxonomy" id="2030807"/>
    <lineage>
        <taxon>Bacteria</taxon>
        <taxon>Candidatus Aerophobota</taxon>
    </lineage>
</organism>
<dbReference type="GO" id="GO:0055085">
    <property type="term" value="P:transmembrane transport"/>
    <property type="evidence" value="ECO:0007669"/>
    <property type="project" value="InterPro"/>
</dbReference>